<evidence type="ECO:0000259" key="1">
    <source>
        <dbReference type="PROSITE" id="PS50995"/>
    </source>
</evidence>
<dbReference type="GO" id="GO:0003700">
    <property type="term" value="F:DNA-binding transcription factor activity"/>
    <property type="evidence" value="ECO:0007669"/>
    <property type="project" value="InterPro"/>
</dbReference>
<dbReference type="GO" id="GO:0003677">
    <property type="term" value="F:DNA binding"/>
    <property type="evidence" value="ECO:0007669"/>
    <property type="project" value="UniProtKB-KW"/>
</dbReference>
<gene>
    <name evidence="2" type="ORF">HDA33_002463</name>
</gene>
<dbReference type="Proteomes" id="UP000567246">
    <property type="component" value="Unassembled WGS sequence"/>
</dbReference>
<dbReference type="PANTHER" id="PTHR33164">
    <property type="entry name" value="TRANSCRIPTIONAL REGULATOR, MARR FAMILY"/>
    <property type="match status" value="1"/>
</dbReference>
<name>A0A7W9N230_9MICC</name>
<keyword evidence="3" id="KW-1185">Reference proteome</keyword>
<dbReference type="InterPro" id="IPR000835">
    <property type="entry name" value="HTH_MarR-typ"/>
</dbReference>
<sequence length="163" mass="17251">MTPQPAPDPAEHVAVVHALRAFSEGAEHAVDDAGRGIGLHRTDLKALAHLMRCADEDRPVTATDLGAHLHLTRAATTAVVDRLVASGHARRRRDDVDRRRVLVEHTDSARRDGAAAFLPLSLRISGALTPFTAEELRAALRVIEAATAALQAPPDAPAAPVPG</sequence>
<dbReference type="EMBL" id="JACHMW010000001">
    <property type="protein sequence ID" value="MBB5849899.1"/>
    <property type="molecule type" value="Genomic_DNA"/>
</dbReference>
<proteinExistence type="predicted"/>
<dbReference type="InterPro" id="IPR036388">
    <property type="entry name" value="WH-like_DNA-bd_sf"/>
</dbReference>
<dbReference type="PANTHER" id="PTHR33164:SF106">
    <property type="entry name" value="TRANSCRIPTIONAL REGULATORY PROTEIN"/>
    <property type="match status" value="1"/>
</dbReference>
<dbReference type="InterPro" id="IPR039422">
    <property type="entry name" value="MarR/SlyA-like"/>
</dbReference>
<dbReference type="PROSITE" id="PS50995">
    <property type="entry name" value="HTH_MARR_2"/>
    <property type="match status" value="1"/>
</dbReference>
<evidence type="ECO:0000313" key="2">
    <source>
        <dbReference type="EMBL" id="MBB5849899.1"/>
    </source>
</evidence>
<accession>A0A7W9N230</accession>
<feature type="domain" description="HTH marR-type" evidence="1">
    <location>
        <begin position="12"/>
        <end position="148"/>
    </location>
</feature>
<dbReference type="SMART" id="SM00347">
    <property type="entry name" value="HTH_MARR"/>
    <property type="match status" value="1"/>
</dbReference>
<keyword evidence="2" id="KW-0238">DNA-binding</keyword>
<organism evidence="2 3">
    <name type="scientific">Micrococcus endophyticus</name>
    <dbReference type="NCBI Taxonomy" id="455343"/>
    <lineage>
        <taxon>Bacteria</taxon>
        <taxon>Bacillati</taxon>
        <taxon>Actinomycetota</taxon>
        <taxon>Actinomycetes</taxon>
        <taxon>Micrococcales</taxon>
        <taxon>Micrococcaceae</taxon>
        <taxon>Micrococcus</taxon>
    </lineage>
</organism>
<dbReference type="InterPro" id="IPR036390">
    <property type="entry name" value="WH_DNA-bd_sf"/>
</dbReference>
<protein>
    <submittedName>
        <fullName evidence="2">DNA-binding MarR family transcriptional regulator</fullName>
    </submittedName>
</protein>
<evidence type="ECO:0000313" key="3">
    <source>
        <dbReference type="Proteomes" id="UP000567246"/>
    </source>
</evidence>
<comment type="caution">
    <text evidence="2">The sequence shown here is derived from an EMBL/GenBank/DDBJ whole genome shotgun (WGS) entry which is preliminary data.</text>
</comment>
<dbReference type="RefSeq" id="WP_184173645.1">
    <property type="nucleotide sequence ID" value="NZ_BAABAG010000003.1"/>
</dbReference>
<dbReference type="GO" id="GO:0006950">
    <property type="term" value="P:response to stress"/>
    <property type="evidence" value="ECO:0007669"/>
    <property type="project" value="TreeGrafter"/>
</dbReference>
<reference evidence="2 3" key="1">
    <citation type="submission" date="2020-08" db="EMBL/GenBank/DDBJ databases">
        <title>Sequencing the genomes of 1000 actinobacteria strains.</title>
        <authorList>
            <person name="Klenk H.-P."/>
        </authorList>
    </citation>
    <scope>NUCLEOTIDE SEQUENCE [LARGE SCALE GENOMIC DNA]</scope>
    <source>
        <strain evidence="2 3">DSM 17945</strain>
    </source>
</reference>
<dbReference type="Pfam" id="PF01047">
    <property type="entry name" value="MarR"/>
    <property type="match status" value="1"/>
</dbReference>
<dbReference type="AlphaFoldDB" id="A0A7W9N230"/>
<dbReference type="Gene3D" id="1.10.10.10">
    <property type="entry name" value="Winged helix-like DNA-binding domain superfamily/Winged helix DNA-binding domain"/>
    <property type="match status" value="1"/>
</dbReference>
<dbReference type="SUPFAM" id="SSF46785">
    <property type="entry name" value="Winged helix' DNA-binding domain"/>
    <property type="match status" value="1"/>
</dbReference>